<evidence type="ECO:0000256" key="7">
    <source>
        <dbReference type="ARBA" id="ARBA00023237"/>
    </source>
</evidence>
<dbReference type="PANTHER" id="PTHR30026:SF23">
    <property type="entry name" value="TO APRF-PUTATIVE OUTER MEMBRANE EFFLUX PROTEIN OR SECRETED ALKALINE PHOSPHATASE-RELATED"/>
    <property type="match status" value="1"/>
</dbReference>
<name>A0A538SUT2_UNCEI</name>
<dbReference type="Pfam" id="PF02321">
    <property type="entry name" value="OEP"/>
    <property type="match status" value="2"/>
</dbReference>
<keyword evidence="4" id="KW-1134">Transmembrane beta strand</keyword>
<comment type="caution">
    <text evidence="9">The sequence shown here is derived from an EMBL/GenBank/DDBJ whole genome shotgun (WGS) entry which is preliminary data.</text>
</comment>
<proteinExistence type="inferred from homology"/>
<protein>
    <submittedName>
        <fullName evidence="9">TolC family protein</fullName>
    </submittedName>
</protein>
<comment type="subcellular location">
    <subcellularLocation>
        <location evidence="1">Cell outer membrane</location>
    </subcellularLocation>
</comment>
<keyword evidence="3" id="KW-0813">Transport</keyword>
<feature type="signal peptide" evidence="8">
    <location>
        <begin position="1"/>
        <end position="27"/>
    </location>
</feature>
<dbReference type="PANTHER" id="PTHR30026">
    <property type="entry name" value="OUTER MEMBRANE PROTEIN TOLC"/>
    <property type="match status" value="1"/>
</dbReference>
<organism evidence="9 10">
    <name type="scientific">Eiseniibacteriota bacterium</name>
    <dbReference type="NCBI Taxonomy" id="2212470"/>
    <lineage>
        <taxon>Bacteria</taxon>
        <taxon>Candidatus Eiseniibacteriota</taxon>
    </lineage>
</organism>
<evidence type="ECO:0000256" key="2">
    <source>
        <dbReference type="ARBA" id="ARBA00007613"/>
    </source>
</evidence>
<evidence type="ECO:0000256" key="1">
    <source>
        <dbReference type="ARBA" id="ARBA00004442"/>
    </source>
</evidence>
<dbReference type="InterPro" id="IPR003423">
    <property type="entry name" value="OMP_efflux"/>
</dbReference>
<keyword evidence="6" id="KW-0472">Membrane</keyword>
<keyword evidence="5" id="KW-0812">Transmembrane</keyword>
<dbReference type="GO" id="GO:1990281">
    <property type="term" value="C:efflux pump complex"/>
    <property type="evidence" value="ECO:0007669"/>
    <property type="project" value="TreeGrafter"/>
</dbReference>
<keyword evidence="7" id="KW-0998">Cell outer membrane</keyword>
<evidence type="ECO:0000313" key="10">
    <source>
        <dbReference type="Proteomes" id="UP000319829"/>
    </source>
</evidence>
<dbReference type="GO" id="GO:0015288">
    <property type="term" value="F:porin activity"/>
    <property type="evidence" value="ECO:0007669"/>
    <property type="project" value="TreeGrafter"/>
</dbReference>
<evidence type="ECO:0000256" key="6">
    <source>
        <dbReference type="ARBA" id="ARBA00023136"/>
    </source>
</evidence>
<dbReference type="Proteomes" id="UP000319829">
    <property type="component" value="Unassembled WGS sequence"/>
</dbReference>
<dbReference type="AlphaFoldDB" id="A0A538SUT2"/>
<keyword evidence="8" id="KW-0732">Signal</keyword>
<evidence type="ECO:0000256" key="3">
    <source>
        <dbReference type="ARBA" id="ARBA00022448"/>
    </source>
</evidence>
<gene>
    <name evidence="9" type="ORF">E6K74_04185</name>
</gene>
<feature type="chain" id="PRO_5022098416" evidence="8">
    <location>
        <begin position="28"/>
        <end position="520"/>
    </location>
</feature>
<reference evidence="9 10" key="1">
    <citation type="journal article" date="2019" name="Nat. Microbiol.">
        <title>Mediterranean grassland soil C-N compound turnover is dependent on rainfall and depth, and is mediated by genomically divergent microorganisms.</title>
        <authorList>
            <person name="Diamond S."/>
            <person name="Andeer P.F."/>
            <person name="Li Z."/>
            <person name="Crits-Christoph A."/>
            <person name="Burstein D."/>
            <person name="Anantharaman K."/>
            <person name="Lane K.R."/>
            <person name="Thomas B.C."/>
            <person name="Pan C."/>
            <person name="Northen T.R."/>
            <person name="Banfield J.F."/>
        </authorList>
    </citation>
    <scope>NUCLEOTIDE SEQUENCE [LARGE SCALE GENOMIC DNA]</scope>
    <source>
        <strain evidence="9">WS_4</strain>
    </source>
</reference>
<dbReference type="SUPFAM" id="SSF56954">
    <property type="entry name" value="Outer membrane efflux proteins (OEP)"/>
    <property type="match status" value="1"/>
</dbReference>
<dbReference type="GO" id="GO:0015562">
    <property type="term" value="F:efflux transmembrane transporter activity"/>
    <property type="evidence" value="ECO:0007669"/>
    <property type="project" value="InterPro"/>
</dbReference>
<evidence type="ECO:0000256" key="4">
    <source>
        <dbReference type="ARBA" id="ARBA00022452"/>
    </source>
</evidence>
<sequence length="520" mass="55598">MNIATLKRIVALALPLTAALPAGIALGAEHRLTLNEAISLALQKNEGLVIERESLAASKASVTAASGAYDPLVELDGAWSKSTEPLNSSFTGTSPAEIGPEFKSSEAGAAVRQLLPTGGALSLRARGARETDEGLTLLSPAYRTRVGVELRQPLLRNRGTDAARLSVRVAKAGREGATASLRRALTETVASVERSYWTLVAVRLEIEVRQQAVHLAEEQLGETQTRVETGSAPRTELAQPRAELERRRGELLASREALARAENTLKLLILDGAGDALWSEQLAPVEDATVEVRPVDVPASLERALSSRPELAIADAVVKRRRAETAFARDGIWPSLDAVVSYDRFGIAGSLNPGGSPGTLPSELDGSFGKSFESLGRGDFDAARVALVLGLPIGNRAARGNAAVARHVERQSETDLVRVRKTIRAEVLDAAAALETAGQRIEAARSGREAAEIQLSAERDRYDTGLSTNFLVLTRQNDLSRARLDEISALTDYRTARTEMARATGSLIEERGINFDGTGR</sequence>
<dbReference type="EMBL" id="VBOU01000042">
    <property type="protein sequence ID" value="TMQ55136.1"/>
    <property type="molecule type" value="Genomic_DNA"/>
</dbReference>
<evidence type="ECO:0000256" key="8">
    <source>
        <dbReference type="SAM" id="SignalP"/>
    </source>
</evidence>
<dbReference type="GO" id="GO:0009279">
    <property type="term" value="C:cell outer membrane"/>
    <property type="evidence" value="ECO:0007669"/>
    <property type="project" value="UniProtKB-SubCell"/>
</dbReference>
<dbReference type="InterPro" id="IPR051906">
    <property type="entry name" value="TolC-like"/>
</dbReference>
<comment type="similarity">
    <text evidence="2">Belongs to the outer membrane factor (OMF) (TC 1.B.17) family.</text>
</comment>
<evidence type="ECO:0000256" key="5">
    <source>
        <dbReference type="ARBA" id="ARBA00022692"/>
    </source>
</evidence>
<accession>A0A538SUT2</accession>
<dbReference type="Gene3D" id="1.20.1600.10">
    <property type="entry name" value="Outer membrane efflux proteins (OEP)"/>
    <property type="match status" value="1"/>
</dbReference>
<evidence type="ECO:0000313" key="9">
    <source>
        <dbReference type="EMBL" id="TMQ55136.1"/>
    </source>
</evidence>